<dbReference type="Proteomes" id="UP000292298">
    <property type="component" value="Unassembled WGS sequence"/>
</dbReference>
<feature type="transmembrane region" description="Helical" evidence="1">
    <location>
        <begin position="106"/>
        <end position="126"/>
    </location>
</feature>
<organism evidence="2 3">
    <name type="scientific">Spiribacter vilamensis</name>
    <dbReference type="NCBI Taxonomy" id="531306"/>
    <lineage>
        <taxon>Bacteria</taxon>
        <taxon>Pseudomonadati</taxon>
        <taxon>Pseudomonadota</taxon>
        <taxon>Gammaproteobacteria</taxon>
        <taxon>Chromatiales</taxon>
        <taxon>Ectothiorhodospiraceae</taxon>
        <taxon>Spiribacter</taxon>
    </lineage>
</organism>
<reference evidence="2 3" key="1">
    <citation type="submission" date="2019-02" db="EMBL/GenBank/DDBJ databases">
        <title>Genomic Encyclopedia of Type Strains, Phase IV (KMG-IV): sequencing the most valuable type-strain genomes for metagenomic binning, comparative biology and taxonomic classification.</title>
        <authorList>
            <person name="Goeker M."/>
        </authorList>
    </citation>
    <scope>NUCLEOTIDE SEQUENCE [LARGE SCALE GENOMIC DNA]</scope>
    <source>
        <strain evidence="2 3">DSM 21056</strain>
    </source>
</reference>
<dbReference type="PROSITE" id="PS51257">
    <property type="entry name" value="PROKAR_LIPOPROTEIN"/>
    <property type="match status" value="1"/>
</dbReference>
<name>A0A4Q8D0X3_9GAMM</name>
<dbReference type="AlphaFoldDB" id="A0A4Q8D0X3"/>
<feature type="transmembrane region" description="Helical" evidence="1">
    <location>
        <begin position="80"/>
        <end position="100"/>
    </location>
</feature>
<proteinExistence type="predicted"/>
<gene>
    <name evidence="2" type="ORF">EV698_1265</name>
</gene>
<sequence length="140" mass="15461">MKALRGKTPPAAQETARQVAATPLYWVATGCYVALAVLLFAWLIWLDPPPASLRSPLLLVFLLPLLLGLRGILHRRRYTLQWTGMLILLYFMHGLLAAAGPASQRWLGVTETLLALGYFGAGMLVLRRGKRRHKADQSGA</sequence>
<dbReference type="InterPro" id="IPR018643">
    <property type="entry name" value="DUF2069_membrane"/>
</dbReference>
<protein>
    <submittedName>
        <fullName evidence="2">Putative membrane protein</fullName>
    </submittedName>
</protein>
<keyword evidence="3" id="KW-1185">Reference proteome</keyword>
<evidence type="ECO:0000256" key="1">
    <source>
        <dbReference type="SAM" id="Phobius"/>
    </source>
</evidence>
<feature type="transmembrane region" description="Helical" evidence="1">
    <location>
        <begin position="24"/>
        <end position="45"/>
    </location>
</feature>
<keyword evidence="1" id="KW-0472">Membrane</keyword>
<dbReference type="EMBL" id="SHLI01000001">
    <property type="protein sequence ID" value="RZU98989.1"/>
    <property type="molecule type" value="Genomic_DNA"/>
</dbReference>
<feature type="transmembrane region" description="Helical" evidence="1">
    <location>
        <begin position="57"/>
        <end position="73"/>
    </location>
</feature>
<dbReference type="Pfam" id="PF09842">
    <property type="entry name" value="DUF2069"/>
    <property type="match status" value="1"/>
</dbReference>
<keyword evidence="1" id="KW-1133">Transmembrane helix</keyword>
<dbReference type="RefSeq" id="WP_239016222.1">
    <property type="nucleotide sequence ID" value="NZ_SHLI01000001.1"/>
</dbReference>
<keyword evidence="1" id="KW-0812">Transmembrane</keyword>
<evidence type="ECO:0000313" key="3">
    <source>
        <dbReference type="Proteomes" id="UP000292298"/>
    </source>
</evidence>
<accession>A0A4Q8D0X3</accession>
<comment type="caution">
    <text evidence="2">The sequence shown here is derived from an EMBL/GenBank/DDBJ whole genome shotgun (WGS) entry which is preliminary data.</text>
</comment>
<evidence type="ECO:0000313" key="2">
    <source>
        <dbReference type="EMBL" id="RZU98989.1"/>
    </source>
</evidence>